<evidence type="ECO:0000313" key="5">
    <source>
        <dbReference type="Proteomes" id="UP000502502"/>
    </source>
</evidence>
<evidence type="ECO:0000259" key="3">
    <source>
        <dbReference type="Pfam" id="PF13505"/>
    </source>
</evidence>
<dbReference type="Proteomes" id="UP000502502">
    <property type="component" value="Chromosome"/>
</dbReference>
<evidence type="ECO:0000256" key="1">
    <source>
        <dbReference type="ARBA" id="ARBA00022729"/>
    </source>
</evidence>
<sequence>MRKYLLAAVAAAAVVATPAFAQSGPYAGIEGGVLFPQDSNVDAQVDFIDPTLPNVDYNDVLDLDYKRGYDIDAIVGYDFGAFRVEGELGYKRAKTDKVEFDEEFIDDYFDATGEDLEGIDTDVDGRISVKSLMLNGLADFDAGGARLYAGAGIGRAKLKLLGDSDSAWAYQLIAGAAVPIANNVEAGLKYRYFRTGKVNFSDNGDFTDADVLFQSNSKFQSHSLLASLIFNFGAPTVAAPMVAAPVVEAPAPVAPATQTCANGTVILATDMCPMPPAPPMAPQAGERG</sequence>
<gene>
    <name evidence="4" type="ORF">G7078_09490</name>
</gene>
<keyword evidence="5" id="KW-1185">Reference proteome</keyword>
<feature type="signal peptide" evidence="2">
    <location>
        <begin position="1"/>
        <end position="21"/>
    </location>
</feature>
<reference evidence="4 5" key="1">
    <citation type="submission" date="2020-03" db="EMBL/GenBank/DDBJ databases">
        <title>Sphingomonas sp. nov., isolated from fish.</title>
        <authorList>
            <person name="Hyun D.-W."/>
            <person name="Bae J.-W."/>
        </authorList>
    </citation>
    <scope>NUCLEOTIDE SEQUENCE [LARGE SCALE GENOMIC DNA]</scope>
    <source>
        <strain evidence="4 5">HDW15C</strain>
    </source>
</reference>
<proteinExistence type="predicted"/>
<dbReference type="Gene3D" id="2.40.160.20">
    <property type="match status" value="1"/>
</dbReference>
<dbReference type="InterPro" id="IPR011250">
    <property type="entry name" value="OMP/PagP_B-barrel"/>
</dbReference>
<organism evidence="4 5">
    <name type="scientific">Sphingomonas sinipercae</name>
    <dbReference type="NCBI Taxonomy" id="2714944"/>
    <lineage>
        <taxon>Bacteria</taxon>
        <taxon>Pseudomonadati</taxon>
        <taxon>Pseudomonadota</taxon>
        <taxon>Alphaproteobacteria</taxon>
        <taxon>Sphingomonadales</taxon>
        <taxon>Sphingomonadaceae</taxon>
        <taxon>Sphingomonas</taxon>
    </lineage>
</organism>
<dbReference type="SUPFAM" id="SSF56925">
    <property type="entry name" value="OMPA-like"/>
    <property type="match status" value="1"/>
</dbReference>
<accession>A0A6G7ZPS4</accession>
<dbReference type="AlphaFoldDB" id="A0A6G7ZPS4"/>
<feature type="chain" id="PRO_5026244187" evidence="2">
    <location>
        <begin position="22"/>
        <end position="288"/>
    </location>
</feature>
<evidence type="ECO:0000313" key="4">
    <source>
        <dbReference type="EMBL" id="QIL02984.1"/>
    </source>
</evidence>
<dbReference type="InterPro" id="IPR027385">
    <property type="entry name" value="Beta-barrel_OMP"/>
</dbReference>
<protein>
    <submittedName>
        <fullName evidence="4">Porin family protein</fullName>
    </submittedName>
</protein>
<evidence type="ECO:0000256" key="2">
    <source>
        <dbReference type="SAM" id="SignalP"/>
    </source>
</evidence>
<dbReference type="RefSeq" id="WP_166095415.1">
    <property type="nucleotide sequence ID" value="NZ_CP049871.1"/>
</dbReference>
<dbReference type="KEGG" id="ssin:G7078_09490"/>
<feature type="domain" description="Outer membrane protein beta-barrel" evidence="3">
    <location>
        <begin position="7"/>
        <end position="202"/>
    </location>
</feature>
<dbReference type="EMBL" id="CP049871">
    <property type="protein sequence ID" value="QIL02984.1"/>
    <property type="molecule type" value="Genomic_DNA"/>
</dbReference>
<keyword evidence="1 2" id="KW-0732">Signal</keyword>
<name>A0A6G7ZPS4_9SPHN</name>
<dbReference type="Pfam" id="PF13505">
    <property type="entry name" value="OMP_b-brl"/>
    <property type="match status" value="1"/>
</dbReference>